<dbReference type="Proteomes" id="UP001596435">
    <property type="component" value="Unassembled WGS sequence"/>
</dbReference>
<accession>A0ABW2G579</accession>
<dbReference type="InterPro" id="IPR002818">
    <property type="entry name" value="DJ-1/PfpI"/>
</dbReference>
<dbReference type="InterPro" id="IPR006286">
    <property type="entry name" value="C56_PfpI-like"/>
</dbReference>
<dbReference type="CDD" id="cd03134">
    <property type="entry name" value="GATase1_PfpI_like"/>
    <property type="match status" value="1"/>
</dbReference>
<organism evidence="3 4">
    <name type="scientific">Kitasatospora paranensis</name>
    <dbReference type="NCBI Taxonomy" id="258053"/>
    <lineage>
        <taxon>Bacteria</taxon>
        <taxon>Bacillati</taxon>
        <taxon>Actinomycetota</taxon>
        <taxon>Actinomycetes</taxon>
        <taxon>Kitasatosporales</taxon>
        <taxon>Streptomycetaceae</taxon>
        <taxon>Kitasatospora</taxon>
    </lineage>
</organism>
<dbReference type="PANTHER" id="PTHR42733">
    <property type="entry name" value="DJ-1 PROTEIN"/>
    <property type="match status" value="1"/>
</dbReference>
<feature type="domain" description="DJ-1/PfpI" evidence="2">
    <location>
        <begin position="10"/>
        <end position="180"/>
    </location>
</feature>
<dbReference type="Pfam" id="PF01965">
    <property type="entry name" value="DJ-1_PfpI"/>
    <property type="match status" value="1"/>
</dbReference>
<reference evidence="4" key="1">
    <citation type="journal article" date="2019" name="Int. J. Syst. Evol. Microbiol.">
        <title>The Global Catalogue of Microorganisms (GCM) 10K type strain sequencing project: providing services to taxonomists for standard genome sequencing and annotation.</title>
        <authorList>
            <consortium name="The Broad Institute Genomics Platform"/>
            <consortium name="The Broad Institute Genome Sequencing Center for Infectious Disease"/>
            <person name="Wu L."/>
            <person name="Ma J."/>
        </authorList>
    </citation>
    <scope>NUCLEOTIDE SEQUENCE [LARGE SCALE GENOMIC DNA]</scope>
    <source>
        <strain evidence="4">CGMCC 1.12859</strain>
    </source>
</reference>
<gene>
    <name evidence="3" type="ORF">ACFQMG_26230</name>
</gene>
<dbReference type="PROSITE" id="PS51276">
    <property type="entry name" value="PEPTIDASE_C56_PFPI"/>
    <property type="match status" value="1"/>
</dbReference>
<proteinExistence type="inferred from homology"/>
<evidence type="ECO:0000256" key="1">
    <source>
        <dbReference type="ARBA" id="ARBA00008542"/>
    </source>
</evidence>
<dbReference type="NCBIfam" id="TIGR01382">
    <property type="entry name" value="PfpI"/>
    <property type="match status" value="1"/>
</dbReference>
<dbReference type="RefSeq" id="WP_345703957.1">
    <property type="nucleotide sequence ID" value="NZ_BAABKV010000001.1"/>
</dbReference>
<dbReference type="Gene3D" id="3.40.50.880">
    <property type="match status" value="1"/>
</dbReference>
<name>A0ABW2G579_9ACTN</name>
<keyword evidence="4" id="KW-1185">Reference proteome</keyword>
<protein>
    <submittedName>
        <fullName evidence="3">Type 1 glutamine amidotransferase domain-containing protein</fullName>
    </submittedName>
</protein>
<comment type="similarity">
    <text evidence="1">Belongs to the peptidase C56 family.</text>
</comment>
<dbReference type="InterPro" id="IPR029062">
    <property type="entry name" value="Class_I_gatase-like"/>
</dbReference>
<evidence type="ECO:0000313" key="4">
    <source>
        <dbReference type="Proteomes" id="UP001596435"/>
    </source>
</evidence>
<dbReference type="EMBL" id="JBHTAJ010000059">
    <property type="protein sequence ID" value="MFC7183055.1"/>
    <property type="molecule type" value="Genomic_DNA"/>
</dbReference>
<evidence type="ECO:0000313" key="3">
    <source>
        <dbReference type="EMBL" id="MFC7183055.1"/>
    </source>
</evidence>
<sequence length="196" mass="20500">MADRAQPGPKVLAIVTTYGVEQDELLVPHTHLSGSGAQVDIAAPSPETIRTLVGDRDPGKEVRPTTTLAEVDPADYDLLLVPGGTLNADSLRLDGDALDIVRAFTSSGRPVAAICHGPWALVEADVVKGKTLTSYASLRTDIGNAGGIWVDESVVTDDTNGWTLITARTPDDLGDFLHEIDAALQGATAGRAAGHR</sequence>
<comment type="caution">
    <text evidence="3">The sequence shown here is derived from an EMBL/GenBank/DDBJ whole genome shotgun (WGS) entry which is preliminary data.</text>
</comment>
<evidence type="ECO:0000259" key="2">
    <source>
        <dbReference type="Pfam" id="PF01965"/>
    </source>
</evidence>
<dbReference type="SUPFAM" id="SSF52317">
    <property type="entry name" value="Class I glutamine amidotransferase-like"/>
    <property type="match status" value="1"/>
</dbReference>
<keyword evidence="3" id="KW-0315">Glutamine amidotransferase</keyword>
<dbReference type="PANTHER" id="PTHR42733:SF12">
    <property type="entry name" value="PROTEINASE"/>
    <property type="match status" value="1"/>
</dbReference>